<keyword evidence="2" id="KW-1185">Reference proteome</keyword>
<reference evidence="1" key="1">
    <citation type="journal article" date="2023" name="Mol. Phylogenet. Evol.">
        <title>Genome-scale phylogeny and comparative genomics of the fungal order Sordariales.</title>
        <authorList>
            <person name="Hensen N."/>
            <person name="Bonometti L."/>
            <person name="Westerberg I."/>
            <person name="Brannstrom I.O."/>
            <person name="Guillou S."/>
            <person name="Cros-Aarteil S."/>
            <person name="Calhoun S."/>
            <person name="Haridas S."/>
            <person name="Kuo A."/>
            <person name="Mondo S."/>
            <person name="Pangilinan J."/>
            <person name="Riley R."/>
            <person name="LaButti K."/>
            <person name="Andreopoulos B."/>
            <person name="Lipzen A."/>
            <person name="Chen C."/>
            <person name="Yan M."/>
            <person name="Daum C."/>
            <person name="Ng V."/>
            <person name="Clum A."/>
            <person name="Steindorff A."/>
            <person name="Ohm R.A."/>
            <person name="Martin F."/>
            <person name="Silar P."/>
            <person name="Natvig D.O."/>
            <person name="Lalanne C."/>
            <person name="Gautier V."/>
            <person name="Ament-Velasquez S.L."/>
            <person name="Kruys A."/>
            <person name="Hutchinson M.I."/>
            <person name="Powell A.J."/>
            <person name="Barry K."/>
            <person name="Miller A.N."/>
            <person name="Grigoriev I.V."/>
            <person name="Debuchy R."/>
            <person name="Gladieux P."/>
            <person name="Hiltunen Thoren M."/>
            <person name="Johannesson H."/>
        </authorList>
    </citation>
    <scope>NUCLEOTIDE SEQUENCE</scope>
    <source>
        <strain evidence="1">PSN309</strain>
    </source>
</reference>
<accession>A0AAN6X307</accession>
<organism evidence="1 2">
    <name type="scientific">Podospora australis</name>
    <dbReference type="NCBI Taxonomy" id="1536484"/>
    <lineage>
        <taxon>Eukaryota</taxon>
        <taxon>Fungi</taxon>
        <taxon>Dikarya</taxon>
        <taxon>Ascomycota</taxon>
        <taxon>Pezizomycotina</taxon>
        <taxon>Sordariomycetes</taxon>
        <taxon>Sordariomycetidae</taxon>
        <taxon>Sordariales</taxon>
        <taxon>Podosporaceae</taxon>
        <taxon>Podospora</taxon>
    </lineage>
</organism>
<dbReference type="Proteomes" id="UP001302126">
    <property type="component" value="Unassembled WGS sequence"/>
</dbReference>
<reference evidence="1" key="2">
    <citation type="submission" date="2023-05" db="EMBL/GenBank/DDBJ databases">
        <authorList>
            <consortium name="Lawrence Berkeley National Laboratory"/>
            <person name="Steindorff A."/>
            <person name="Hensen N."/>
            <person name="Bonometti L."/>
            <person name="Westerberg I."/>
            <person name="Brannstrom I.O."/>
            <person name="Guillou S."/>
            <person name="Cros-Aarteil S."/>
            <person name="Calhoun S."/>
            <person name="Haridas S."/>
            <person name="Kuo A."/>
            <person name="Mondo S."/>
            <person name="Pangilinan J."/>
            <person name="Riley R."/>
            <person name="Labutti K."/>
            <person name="Andreopoulos B."/>
            <person name="Lipzen A."/>
            <person name="Chen C."/>
            <person name="Yanf M."/>
            <person name="Daum C."/>
            <person name="Ng V."/>
            <person name="Clum A."/>
            <person name="Ohm R."/>
            <person name="Martin F."/>
            <person name="Silar P."/>
            <person name="Natvig D."/>
            <person name="Lalanne C."/>
            <person name="Gautier V."/>
            <person name="Ament-Velasquez S.L."/>
            <person name="Kruys A."/>
            <person name="Hutchinson M.I."/>
            <person name="Powell A.J."/>
            <person name="Barry K."/>
            <person name="Miller A.N."/>
            <person name="Grigoriev I.V."/>
            <person name="Debuchy R."/>
            <person name="Gladieux P."/>
            <person name="Thoren M.H."/>
            <person name="Johannesson H."/>
        </authorList>
    </citation>
    <scope>NUCLEOTIDE SEQUENCE</scope>
    <source>
        <strain evidence="1">PSN309</strain>
    </source>
</reference>
<protein>
    <submittedName>
        <fullName evidence="1">Uncharacterized protein</fullName>
    </submittedName>
</protein>
<proteinExistence type="predicted"/>
<evidence type="ECO:0000313" key="2">
    <source>
        <dbReference type="Proteomes" id="UP001302126"/>
    </source>
</evidence>
<name>A0AAN6X307_9PEZI</name>
<sequence>MAGFGLLLLSSFLSVLLLACFGLLRSLMFTASSKQSCLSLCEWSTVYSYDLHGLYVSSPLGMGCGFFALPDTVLIEKDG</sequence>
<comment type="caution">
    <text evidence="1">The sequence shown here is derived from an EMBL/GenBank/DDBJ whole genome shotgun (WGS) entry which is preliminary data.</text>
</comment>
<dbReference type="EMBL" id="MU864354">
    <property type="protein sequence ID" value="KAK4192418.1"/>
    <property type="molecule type" value="Genomic_DNA"/>
</dbReference>
<gene>
    <name evidence="1" type="ORF">QBC35DRAFT_483714</name>
</gene>
<evidence type="ECO:0000313" key="1">
    <source>
        <dbReference type="EMBL" id="KAK4192418.1"/>
    </source>
</evidence>
<dbReference type="AlphaFoldDB" id="A0AAN6X307"/>